<dbReference type="Gene3D" id="3.40.50.300">
    <property type="entry name" value="P-loop containing nucleotide triphosphate hydrolases"/>
    <property type="match status" value="1"/>
</dbReference>
<accession>A0A4S2H2T5</accession>
<dbReference type="InterPro" id="IPR027417">
    <property type="entry name" value="P-loop_NTPase"/>
</dbReference>
<evidence type="ECO:0000313" key="2">
    <source>
        <dbReference type="EMBL" id="TGY89854.1"/>
    </source>
</evidence>
<dbReference type="PANTHER" id="PTHR30050">
    <property type="entry name" value="CHROMOSOMAL REPLICATION INITIATOR PROTEIN DNAA"/>
    <property type="match status" value="1"/>
</dbReference>
<dbReference type="SUPFAM" id="SSF52540">
    <property type="entry name" value="P-loop containing nucleoside triphosphate hydrolases"/>
    <property type="match status" value="1"/>
</dbReference>
<name>A0A4S2H2T5_9PROT</name>
<protein>
    <recommendedName>
        <fullName evidence="4">Chromosomal replication initiator protein DnaA domain-containing protein</fullName>
    </recommendedName>
</protein>
<proteinExistence type="predicted"/>
<feature type="region of interest" description="Disordered" evidence="1">
    <location>
        <begin position="225"/>
        <end position="246"/>
    </location>
</feature>
<dbReference type="EMBL" id="SRXW01000001">
    <property type="protein sequence ID" value="TGY89854.1"/>
    <property type="molecule type" value="Genomic_DNA"/>
</dbReference>
<dbReference type="GO" id="GO:0003688">
    <property type="term" value="F:DNA replication origin binding"/>
    <property type="evidence" value="ECO:0007669"/>
    <property type="project" value="TreeGrafter"/>
</dbReference>
<dbReference type="Proteomes" id="UP000308054">
    <property type="component" value="Unassembled WGS sequence"/>
</dbReference>
<organism evidence="2 3">
    <name type="scientific">Marinicauda algicola</name>
    <dbReference type="NCBI Taxonomy" id="2029849"/>
    <lineage>
        <taxon>Bacteria</taxon>
        <taxon>Pseudomonadati</taxon>
        <taxon>Pseudomonadota</taxon>
        <taxon>Alphaproteobacteria</taxon>
        <taxon>Maricaulales</taxon>
        <taxon>Maricaulaceae</taxon>
        <taxon>Marinicauda</taxon>
    </lineage>
</organism>
<dbReference type="Gene3D" id="1.10.8.60">
    <property type="match status" value="1"/>
</dbReference>
<evidence type="ECO:0008006" key="4">
    <source>
        <dbReference type="Google" id="ProtNLM"/>
    </source>
</evidence>
<dbReference type="PANTHER" id="PTHR30050:SF5">
    <property type="entry name" value="DNAA REGULATORY INACTIVATOR HDA"/>
    <property type="match status" value="1"/>
</dbReference>
<reference evidence="2 3" key="1">
    <citation type="journal article" date="2017" name="Int. J. Syst. Evol. Microbiol.">
        <title>Marinicauda algicola sp. nov., isolated from a marine red alga Rhodosorus marinus.</title>
        <authorList>
            <person name="Jeong S.E."/>
            <person name="Jeon S.H."/>
            <person name="Chun B.H."/>
            <person name="Kim D.W."/>
            <person name="Jeon C.O."/>
        </authorList>
    </citation>
    <scope>NUCLEOTIDE SEQUENCE [LARGE SCALE GENOMIC DNA]</scope>
    <source>
        <strain evidence="2 3">JCM 31718</strain>
    </source>
</reference>
<keyword evidence="3" id="KW-1185">Reference proteome</keyword>
<evidence type="ECO:0000313" key="3">
    <source>
        <dbReference type="Proteomes" id="UP000308054"/>
    </source>
</evidence>
<comment type="caution">
    <text evidence="2">The sequence shown here is derived from an EMBL/GenBank/DDBJ whole genome shotgun (WGS) entry which is preliminary data.</text>
</comment>
<dbReference type="OrthoDB" id="7390113at2"/>
<dbReference type="AlphaFoldDB" id="A0A4S2H2T5"/>
<evidence type="ECO:0000256" key="1">
    <source>
        <dbReference type="SAM" id="MobiDB-lite"/>
    </source>
</evidence>
<dbReference type="RefSeq" id="WP_135994351.1">
    <property type="nucleotide sequence ID" value="NZ_CP071057.1"/>
</dbReference>
<dbReference type="GO" id="GO:0005886">
    <property type="term" value="C:plasma membrane"/>
    <property type="evidence" value="ECO:0007669"/>
    <property type="project" value="TreeGrafter"/>
</dbReference>
<sequence>MSSAPASRGGQLALDLALEPDYRAASFAVSEANAAALALVNRWPRWRQGHLLLVGPAASGKTHLAHMWTERTRARRLDPRRLSAELRGVGRGEAVLVEDCQAGVDETGLFHLLNRAAGDAGVTALVTGRGVPAEWPVSLPDLVSRLKAAETAVLHEPDDALLRQVLEKLFRDRRTPLGAGVLEYLLMRMERSVDYARHLVAVLDNMALARKGPVTRALAREALAALSGPERGASETPTPGREHLDE</sequence>
<dbReference type="GO" id="GO:0006270">
    <property type="term" value="P:DNA replication initiation"/>
    <property type="evidence" value="ECO:0007669"/>
    <property type="project" value="TreeGrafter"/>
</dbReference>
<gene>
    <name evidence="2" type="ORF">E5163_01565</name>
</gene>